<dbReference type="OrthoDB" id="191037at2759"/>
<dbReference type="GO" id="GO:2000762">
    <property type="term" value="P:regulation of phenylpropanoid metabolic process"/>
    <property type="evidence" value="ECO:0007669"/>
    <property type="project" value="InterPro"/>
</dbReference>
<accession>A0A2Z7DBR0</accession>
<dbReference type="InterPro" id="IPR015915">
    <property type="entry name" value="Kelch-typ_b-propeller"/>
</dbReference>
<dbReference type="Pfam" id="PF01344">
    <property type="entry name" value="Kelch_1"/>
    <property type="match status" value="2"/>
</dbReference>
<evidence type="ECO:0000313" key="3">
    <source>
        <dbReference type="Proteomes" id="UP000250235"/>
    </source>
</evidence>
<dbReference type="InterPro" id="IPR006652">
    <property type="entry name" value="Kelch_1"/>
</dbReference>
<dbReference type="PANTHER" id="PTHR46407">
    <property type="entry name" value="OS02G0208700 PROTEIN"/>
    <property type="match status" value="1"/>
</dbReference>
<protein>
    <submittedName>
        <fullName evidence="2">F-box/kelch-repeat protein-like</fullName>
    </submittedName>
</protein>
<dbReference type="Gene3D" id="2.120.10.80">
    <property type="entry name" value="Kelch-type beta propeller"/>
    <property type="match status" value="1"/>
</dbReference>
<dbReference type="InterPro" id="IPR036047">
    <property type="entry name" value="F-box-like_dom_sf"/>
</dbReference>
<organism evidence="2 3">
    <name type="scientific">Dorcoceras hygrometricum</name>
    <dbReference type="NCBI Taxonomy" id="472368"/>
    <lineage>
        <taxon>Eukaryota</taxon>
        <taxon>Viridiplantae</taxon>
        <taxon>Streptophyta</taxon>
        <taxon>Embryophyta</taxon>
        <taxon>Tracheophyta</taxon>
        <taxon>Spermatophyta</taxon>
        <taxon>Magnoliopsida</taxon>
        <taxon>eudicotyledons</taxon>
        <taxon>Gunneridae</taxon>
        <taxon>Pentapetalae</taxon>
        <taxon>asterids</taxon>
        <taxon>lamiids</taxon>
        <taxon>Lamiales</taxon>
        <taxon>Gesneriaceae</taxon>
        <taxon>Didymocarpoideae</taxon>
        <taxon>Trichosporeae</taxon>
        <taxon>Loxocarpinae</taxon>
        <taxon>Dorcoceras</taxon>
    </lineage>
</organism>
<dbReference type="Pfam" id="PF00646">
    <property type="entry name" value="F-box"/>
    <property type="match status" value="1"/>
</dbReference>
<dbReference type="InterPro" id="IPR001810">
    <property type="entry name" value="F-box_dom"/>
</dbReference>
<dbReference type="CDD" id="cd22152">
    <property type="entry name" value="F-box_AtAFR-like"/>
    <property type="match status" value="1"/>
</dbReference>
<reference evidence="2 3" key="1">
    <citation type="journal article" date="2015" name="Proc. Natl. Acad. Sci. U.S.A.">
        <title>The resurrection genome of Boea hygrometrica: A blueprint for survival of dehydration.</title>
        <authorList>
            <person name="Xiao L."/>
            <person name="Yang G."/>
            <person name="Zhang L."/>
            <person name="Yang X."/>
            <person name="Zhao S."/>
            <person name="Ji Z."/>
            <person name="Zhou Q."/>
            <person name="Hu M."/>
            <person name="Wang Y."/>
            <person name="Chen M."/>
            <person name="Xu Y."/>
            <person name="Jin H."/>
            <person name="Xiao X."/>
            <person name="Hu G."/>
            <person name="Bao F."/>
            <person name="Hu Y."/>
            <person name="Wan P."/>
            <person name="Li L."/>
            <person name="Deng X."/>
            <person name="Kuang T."/>
            <person name="Xiang C."/>
            <person name="Zhu J.K."/>
            <person name="Oliver M.J."/>
            <person name="He Y."/>
        </authorList>
    </citation>
    <scope>NUCLEOTIDE SEQUENCE [LARGE SCALE GENOMIC DNA]</scope>
    <source>
        <strain evidence="3">cv. XS01</strain>
    </source>
</reference>
<evidence type="ECO:0000259" key="1">
    <source>
        <dbReference type="Pfam" id="PF00646"/>
    </source>
</evidence>
<dbReference type="SUPFAM" id="SSF117281">
    <property type="entry name" value="Kelch motif"/>
    <property type="match status" value="1"/>
</dbReference>
<sequence>MELIPGLPDDVGLECLIRICQESFPCVASVCRKWKDTVRGPEFWQRRKAANLAQKVVVLSQAKVGDFGEEPGNKKHSPTQVYRLTLCEPETGRWAQLPPMPDQTDDGLPMFCQLVGVGRNLVLIGGWDPRTWEVSNDVFVYNFVSAKWRRGATMPGCRRSFFACASDGRRFVYVAGGHDGEKSALKSAMAYDLTEDLWVMLPEMEKERDEPAGIFHHDKFYVVGGYVTSMQGRFETSAEAFDVPSWQWGSDQENFLNSSICPRNCIDDADGRLYVSCSGHVAALQGSEWKGVVELPHNVQNTTHMTACRDKAFVMASSTSGGRHQMFILDLKSYRWEKVEATDDFSGHVQSGCCLEL</sequence>
<dbReference type="AlphaFoldDB" id="A0A2Z7DBR0"/>
<keyword evidence="3" id="KW-1185">Reference proteome</keyword>
<name>A0A2Z7DBR0_9LAMI</name>
<dbReference type="GO" id="GO:0080037">
    <property type="term" value="P:negative regulation of cytokinin-activated signaling pathway"/>
    <property type="evidence" value="ECO:0007669"/>
    <property type="project" value="InterPro"/>
</dbReference>
<dbReference type="SMART" id="SM00612">
    <property type="entry name" value="Kelch"/>
    <property type="match status" value="2"/>
</dbReference>
<dbReference type="SUPFAM" id="SSF81383">
    <property type="entry name" value="F-box domain"/>
    <property type="match status" value="1"/>
</dbReference>
<dbReference type="Proteomes" id="UP000250235">
    <property type="component" value="Unassembled WGS sequence"/>
</dbReference>
<proteinExistence type="predicted"/>
<dbReference type="EMBL" id="KQ988415">
    <property type="protein sequence ID" value="KZV56085.1"/>
    <property type="molecule type" value="Genomic_DNA"/>
</dbReference>
<dbReference type="PANTHER" id="PTHR46407:SF3">
    <property type="entry name" value="OS02G0208700 PROTEIN"/>
    <property type="match status" value="1"/>
</dbReference>
<evidence type="ECO:0000313" key="2">
    <source>
        <dbReference type="EMBL" id="KZV56085.1"/>
    </source>
</evidence>
<gene>
    <name evidence="2" type="ORF">F511_06102</name>
</gene>
<dbReference type="InterPro" id="IPR044595">
    <property type="entry name" value="KMD1-4"/>
</dbReference>
<feature type="domain" description="F-box" evidence="1">
    <location>
        <begin position="5"/>
        <end position="45"/>
    </location>
</feature>